<evidence type="ECO:0000313" key="13">
    <source>
        <dbReference type="EMBL" id="POP50404.1"/>
    </source>
</evidence>
<protein>
    <submittedName>
        <fullName evidence="13">Molecular chaperone</fullName>
    </submittedName>
</protein>
<dbReference type="EMBL" id="PQGE01000010">
    <property type="protein sequence ID" value="POP44386.1"/>
    <property type="molecule type" value="Genomic_DNA"/>
</dbReference>
<feature type="signal peptide" evidence="9">
    <location>
        <begin position="1"/>
        <end position="23"/>
    </location>
</feature>
<evidence type="ECO:0000256" key="9">
    <source>
        <dbReference type="SAM" id="SignalP"/>
    </source>
</evidence>
<proteinExistence type="inferred from homology"/>
<accession>A0A2P5GV40</accession>
<dbReference type="Proteomes" id="UP000237073">
    <property type="component" value="Unassembled WGS sequence"/>
</dbReference>
<dbReference type="Proteomes" id="UP000247005">
    <property type="component" value="Unassembled WGS sequence"/>
</dbReference>
<keyword evidence="3" id="KW-1029">Fimbrium biogenesis</keyword>
<dbReference type="GO" id="GO:0030288">
    <property type="term" value="C:outer membrane-bounded periplasmic space"/>
    <property type="evidence" value="ECO:0007669"/>
    <property type="project" value="InterPro"/>
</dbReference>
<dbReference type="InterPro" id="IPR016148">
    <property type="entry name" value="Pili_assmbl_chaperone_C"/>
</dbReference>
<dbReference type="AlphaFoldDB" id="A0A2P5GV40"/>
<dbReference type="FunFam" id="2.60.40.10:FF:000458">
    <property type="entry name" value="Molecular chaperone FimC"/>
    <property type="match status" value="1"/>
</dbReference>
<dbReference type="PROSITE" id="PS00635">
    <property type="entry name" value="PILI_CHAPERONE"/>
    <property type="match status" value="1"/>
</dbReference>
<dbReference type="RefSeq" id="WP_103676522.1">
    <property type="nucleotide sequence ID" value="NZ_PQGD01000002.1"/>
</dbReference>
<evidence type="ECO:0000256" key="1">
    <source>
        <dbReference type="ARBA" id="ARBA00004418"/>
    </source>
</evidence>
<feature type="domain" description="Pili assembly chaperone N-terminal" evidence="10">
    <location>
        <begin position="24"/>
        <end position="142"/>
    </location>
</feature>
<evidence type="ECO:0000313" key="14">
    <source>
        <dbReference type="Proteomes" id="UP000237073"/>
    </source>
</evidence>
<evidence type="ECO:0000256" key="4">
    <source>
        <dbReference type="ARBA" id="ARBA00022729"/>
    </source>
</evidence>
<sequence length="249" mass="27669">MNGKGCLACALTALVLLAGRVQASVTIEQTRVVYNASEKAVSLKVINRDKARPYLAQTWLEDQNGNKITSPLMVLPPIQRVDANSTSQVRIQALPATAQLPQDRESLFWFNIREIPPRSKKENVLQVALHTKVKLFYRPAAIMTLPEQPWQEKLVVRKVGSELQLENPTPYHITIVNLAAKKGAGTLKGFEPLMLAPFEKQTAPWNVSTLTSDAVISYINDYGGRPELTLNCSQIPCTLTPLQEKKAQQ</sequence>
<dbReference type="InterPro" id="IPR018046">
    <property type="entry name" value="Pili_assmbl_chaperone_CS"/>
</dbReference>
<dbReference type="OrthoDB" id="9131059at2"/>
<comment type="subcellular location">
    <subcellularLocation>
        <location evidence="1 8">Periplasm</location>
    </subcellularLocation>
</comment>
<comment type="similarity">
    <text evidence="2 8">Belongs to the periplasmic pilus chaperone family.</text>
</comment>
<dbReference type="InterPro" id="IPR036316">
    <property type="entry name" value="Pili_assmbl_chap_C_dom_sf"/>
</dbReference>
<evidence type="ECO:0000256" key="7">
    <source>
        <dbReference type="ARBA" id="ARBA00023319"/>
    </source>
</evidence>
<dbReference type="EMBL" id="PQGD01000002">
    <property type="protein sequence ID" value="POP50404.1"/>
    <property type="molecule type" value="Genomic_DNA"/>
</dbReference>
<name>A0A2P5GV40_9ENTR</name>
<keyword evidence="14" id="KW-1185">Reference proteome</keyword>
<evidence type="ECO:0000313" key="15">
    <source>
        <dbReference type="Proteomes" id="UP000247005"/>
    </source>
</evidence>
<feature type="domain" description="Pili assembly chaperone C-terminal" evidence="11">
    <location>
        <begin position="166"/>
        <end position="225"/>
    </location>
</feature>
<evidence type="ECO:0000256" key="5">
    <source>
        <dbReference type="ARBA" id="ARBA00022764"/>
    </source>
</evidence>
<dbReference type="Gene3D" id="2.60.40.10">
    <property type="entry name" value="Immunoglobulins"/>
    <property type="match status" value="2"/>
</dbReference>
<dbReference type="Pfam" id="PF02753">
    <property type="entry name" value="PapD_C"/>
    <property type="match status" value="1"/>
</dbReference>
<dbReference type="InterPro" id="IPR016147">
    <property type="entry name" value="Pili_assmbl_chaperone_N"/>
</dbReference>
<keyword evidence="6 8" id="KW-0143">Chaperone</keyword>
<dbReference type="PANTHER" id="PTHR30251">
    <property type="entry name" value="PILUS ASSEMBLY CHAPERONE"/>
    <property type="match status" value="1"/>
</dbReference>
<gene>
    <name evidence="13" type="ORF">CHU32_02975</name>
    <name evidence="12" type="ORF">CHU33_13085</name>
</gene>
<evidence type="ECO:0000256" key="8">
    <source>
        <dbReference type="RuleBase" id="RU003918"/>
    </source>
</evidence>
<reference evidence="14 15" key="1">
    <citation type="submission" date="2018-01" db="EMBL/GenBank/DDBJ databases">
        <title>Superficieibacter electus gen. nov., sp. nov., an extended-spectrum beta-lactamase possessing member of the Enterobacteriaceae family, isolated from intensive care unit surfaces.</title>
        <authorList>
            <person name="Potter R.F."/>
            <person name="D'Souza A.W."/>
        </authorList>
    </citation>
    <scope>NUCLEOTIDE SEQUENCE [LARGE SCALE GENOMIC DNA]</scope>
    <source>
        <strain evidence="13 15">BP-1</strain>
        <strain evidence="12 14">BP-2</strain>
    </source>
</reference>
<dbReference type="InterPro" id="IPR008962">
    <property type="entry name" value="PapD-like_sf"/>
</dbReference>
<dbReference type="SUPFAM" id="SSF49584">
    <property type="entry name" value="Periplasmic chaperone C-domain"/>
    <property type="match status" value="1"/>
</dbReference>
<evidence type="ECO:0000256" key="6">
    <source>
        <dbReference type="ARBA" id="ARBA00023186"/>
    </source>
</evidence>
<keyword evidence="5" id="KW-0574">Periplasm</keyword>
<organism evidence="13 15">
    <name type="scientific">Superficieibacter electus</name>
    <dbReference type="NCBI Taxonomy" id="2022662"/>
    <lineage>
        <taxon>Bacteria</taxon>
        <taxon>Pseudomonadati</taxon>
        <taxon>Pseudomonadota</taxon>
        <taxon>Gammaproteobacteria</taxon>
        <taxon>Enterobacterales</taxon>
        <taxon>Enterobacteriaceae</taxon>
        <taxon>Superficieibacter</taxon>
    </lineage>
</organism>
<feature type="chain" id="PRO_5015144674" evidence="9">
    <location>
        <begin position="24"/>
        <end position="249"/>
    </location>
</feature>
<evidence type="ECO:0000313" key="12">
    <source>
        <dbReference type="EMBL" id="POP44386.1"/>
    </source>
</evidence>
<evidence type="ECO:0000256" key="3">
    <source>
        <dbReference type="ARBA" id="ARBA00022558"/>
    </source>
</evidence>
<dbReference type="SUPFAM" id="SSF49354">
    <property type="entry name" value="PapD-like"/>
    <property type="match status" value="1"/>
</dbReference>
<evidence type="ECO:0000259" key="10">
    <source>
        <dbReference type="Pfam" id="PF00345"/>
    </source>
</evidence>
<dbReference type="InterPro" id="IPR013783">
    <property type="entry name" value="Ig-like_fold"/>
</dbReference>
<dbReference type="Pfam" id="PF00345">
    <property type="entry name" value="PapD_N"/>
    <property type="match status" value="1"/>
</dbReference>
<keyword evidence="7" id="KW-0393">Immunoglobulin domain</keyword>
<evidence type="ECO:0000259" key="11">
    <source>
        <dbReference type="Pfam" id="PF02753"/>
    </source>
</evidence>
<dbReference type="InterPro" id="IPR001829">
    <property type="entry name" value="Pili_assmbl_chaperone_bac"/>
</dbReference>
<dbReference type="PANTHER" id="PTHR30251:SF5">
    <property type="entry name" value="FIMBRIAL CHAPARONE PROTEIN"/>
    <property type="match status" value="1"/>
</dbReference>
<evidence type="ECO:0000256" key="2">
    <source>
        <dbReference type="ARBA" id="ARBA00007399"/>
    </source>
</evidence>
<dbReference type="GO" id="GO:0071555">
    <property type="term" value="P:cell wall organization"/>
    <property type="evidence" value="ECO:0007669"/>
    <property type="project" value="InterPro"/>
</dbReference>
<keyword evidence="4 9" id="KW-0732">Signal</keyword>
<dbReference type="PRINTS" id="PR00969">
    <property type="entry name" value="CHAPERONPILI"/>
</dbReference>
<comment type="caution">
    <text evidence="13">The sequence shown here is derived from an EMBL/GenBank/DDBJ whole genome shotgun (WGS) entry which is preliminary data.</text>
</comment>
<dbReference type="InterPro" id="IPR050643">
    <property type="entry name" value="Periplasmic_pilus_chap"/>
</dbReference>